<dbReference type="InterPro" id="IPR044054">
    <property type="entry name" value="Rv0078B"/>
</dbReference>
<dbReference type="Proteomes" id="UP000736328">
    <property type="component" value="Unassembled WGS sequence"/>
</dbReference>
<proteinExistence type="predicted"/>
<evidence type="ECO:0000313" key="2">
    <source>
        <dbReference type="Proteomes" id="UP000736328"/>
    </source>
</evidence>
<dbReference type="AlphaFoldDB" id="A0A933MI58"/>
<dbReference type="EMBL" id="JACQXR010000079">
    <property type="protein sequence ID" value="MBI4726767.1"/>
    <property type="molecule type" value="Genomic_DNA"/>
</dbReference>
<protein>
    <submittedName>
        <fullName evidence="1">Uncharacterized protein</fullName>
    </submittedName>
</protein>
<dbReference type="Pfam" id="PF18993">
    <property type="entry name" value="Rv0078B"/>
    <property type="match status" value="1"/>
</dbReference>
<organism evidence="1 2">
    <name type="scientific">candidate division TA06 bacterium</name>
    <dbReference type="NCBI Taxonomy" id="2250710"/>
    <lineage>
        <taxon>Bacteria</taxon>
        <taxon>Bacteria division TA06</taxon>
    </lineage>
</organism>
<name>A0A933MI58_UNCT6</name>
<evidence type="ECO:0000313" key="1">
    <source>
        <dbReference type="EMBL" id="MBI4726767.1"/>
    </source>
</evidence>
<comment type="caution">
    <text evidence="1">The sequence shown here is derived from an EMBL/GenBank/DDBJ whole genome shotgun (WGS) entry which is preliminary data.</text>
</comment>
<gene>
    <name evidence="1" type="ORF">HY768_06035</name>
</gene>
<accession>A0A933MI58</accession>
<reference evidence="1" key="1">
    <citation type="submission" date="2020-07" db="EMBL/GenBank/DDBJ databases">
        <title>Huge and variable diversity of episymbiotic CPR bacteria and DPANN archaea in groundwater ecosystems.</title>
        <authorList>
            <person name="He C.Y."/>
            <person name="Keren R."/>
            <person name="Whittaker M."/>
            <person name="Farag I.F."/>
            <person name="Doudna J."/>
            <person name="Cate J.H.D."/>
            <person name="Banfield J.F."/>
        </authorList>
    </citation>
    <scope>NUCLEOTIDE SEQUENCE</scope>
    <source>
        <strain evidence="1">NC_groundwater_1520_Pr4_B-0.1um_53_5</strain>
    </source>
</reference>
<sequence length="75" mass="9112">MTKATSLPELKDKLQHREYLDVLRKMTGEQRLRLGFELHDLALRLMQDGIRHRHPEYDERQVKQETARRLLRCSR</sequence>